<dbReference type="Gene3D" id="3.30.1460.20">
    <property type="match status" value="2"/>
</dbReference>
<dbReference type="GO" id="GO:0072697">
    <property type="term" value="P:protein localization to cell cortex"/>
    <property type="evidence" value="ECO:0007669"/>
    <property type="project" value="EnsemblFungi"/>
</dbReference>
<name>A0A1D2VPQ8_9ASCO</name>
<dbReference type="GO" id="GO:0030041">
    <property type="term" value="P:actin filament polymerization"/>
    <property type="evidence" value="ECO:0007669"/>
    <property type="project" value="InterPro"/>
</dbReference>
<dbReference type="InterPro" id="IPR007188">
    <property type="entry name" value="ARPC2"/>
</dbReference>
<dbReference type="GO" id="GO:0005885">
    <property type="term" value="C:Arp2/3 protein complex"/>
    <property type="evidence" value="ECO:0007669"/>
    <property type="project" value="EnsemblFungi"/>
</dbReference>
<dbReference type="STRING" id="1344418.A0A1D2VPQ8"/>
<comment type="subcellular location">
    <subcellularLocation>
        <location evidence="1 6">Cytoplasm</location>
        <location evidence="1 6">Cytoskeleton</location>
    </subcellularLocation>
</comment>
<evidence type="ECO:0000256" key="4">
    <source>
        <dbReference type="ARBA" id="ARBA00023203"/>
    </source>
</evidence>
<dbReference type="GO" id="GO:0060090">
    <property type="term" value="F:molecular adaptor activity"/>
    <property type="evidence" value="ECO:0007669"/>
    <property type="project" value="EnsemblFungi"/>
</dbReference>
<dbReference type="GeneID" id="30965891"/>
<dbReference type="GO" id="GO:0051015">
    <property type="term" value="F:actin filament binding"/>
    <property type="evidence" value="ECO:0007669"/>
    <property type="project" value="EnsemblFungi"/>
</dbReference>
<evidence type="ECO:0000256" key="2">
    <source>
        <dbReference type="ARBA" id="ARBA00007192"/>
    </source>
</evidence>
<protein>
    <recommendedName>
        <fullName evidence="6">Arp2/3 complex 34 kDa subunit</fullName>
    </recommendedName>
</protein>
<dbReference type="PANTHER" id="PTHR12058:SF0">
    <property type="entry name" value="ACTIN-RELATED PROTEIN 2_3 COMPLEX SUBUNIT 2"/>
    <property type="match status" value="1"/>
</dbReference>
<dbReference type="FunCoup" id="A0A1D2VPQ8">
    <property type="interactions" value="764"/>
</dbReference>
<dbReference type="GO" id="GO:0034314">
    <property type="term" value="P:Arp2/3 complex-mediated actin nucleation"/>
    <property type="evidence" value="ECO:0007669"/>
    <property type="project" value="EnsemblFungi"/>
</dbReference>
<dbReference type="InterPro" id="IPR034666">
    <property type="entry name" value="ARPC2/4"/>
</dbReference>
<dbReference type="AlphaFoldDB" id="A0A1D2VPQ8"/>
<sequence>MLQLQSFNLSVEKTLSELINNESPKSFDRIISDFDNTLFHISTPESKTQILLSIYLKCFDDLVRYGDINSYLANIYSNYNILDTPEPGYNFSIYLDLVQFKQNFSIDQQYEFISKISFLKRNCLAAPFEKAINKYNELSLDFTKRQASLQEKHSIFKDITQSQRDDADSAEILVINYRNDESIYIKPSFDRVTVIFSTIFKDETDKIFGKVFLQEFVDARRRSVQNSPQVLYSHIEPPLELRSLPEFLDLKSSISSSNKYEKGFVTFVLFPRHLTSQKRDNTISQIQLFRTYFHYHIKCSKAFMHSRMRSRVLEYLKLLNRAKPDFEEGSKKVERKTASGRRFEIRN</sequence>
<dbReference type="InParanoid" id="A0A1D2VPQ8"/>
<reference evidence="8" key="1">
    <citation type="submission" date="2016-05" db="EMBL/GenBank/DDBJ databases">
        <title>Comparative genomics of biotechnologically important yeasts.</title>
        <authorList>
            <consortium name="DOE Joint Genome Institute"/>
            <person name="Riley R."/>
            <person name="Haridas S."/>
            <person name="Wolfe K.H."/>
            <person name="Lopes M.R."/>
            <person name="Hittinger C.T."/>
            <person name="Goker M."/>
            <person name="Salamov A."/>
            <person name="Wisecaver J."/>
            <person name="Long T.M."/>
            <person name="Aerts A.L."/>
            <person name="Barry K."/>
            <person name="Choi C."/>
            <person name="Clum A."/>
            <person name="Coughlan A.Y."/>
            <person name="Deshpande S."/>
            <person name="Douglass A.P."/>
            <person name="Hanson S.J."/>
            <person name="Klenk H.-P."/>
            <person name="Labutti K."/>
            <person name="Lapidus A."/>
            <person name="Lindquist E."/>
            <person name="Lipzen A."/>
            <person name="Meier-Kolthoff J.P."/>
            <person name="Ohm R.A."/>
            <person name="Otillar R.P."/>
            <person name="Pangilinan J."/>
            <person name="Peng Y."/>
            <person name="Rokas A."/>
            <person name="Rosa C.A."/>
            <person name="Scheuner C."/>
            <person name="Sibirny A.A."/>
            <person name="Slot J.C."/>
            <person name="Stielow J.B."/>
            <person name="Sun H."/>
            <person name="Kurtzman C.P."/>
            <person name="Blackwell M."/>
            <person name="Grigoriev I.V."/>
            <person name="Jeffries T.W."/>
        </authorList>
    </citation>
    <scope>NUCLEOTIDE SEQUENCE [LARGE SCALE GENOMIC DNA]</scope>
    <source>
        <strain evidence="8">DSM 1968</strain>
    </source>
</reference>
<dbReference type="Pfam" id="PF04045">
    <property type="entry name" value="P34-Arc"/>
    <property type="match status" value="1"/>
</dbReference>
<dbReference type="GO" id="GO:0006898">
    <property type="term" value="P:receptor-mediated endocytosis"/>
    <property type="evidence" value="ECO:0007669"/>
    <property type="project" value="EnsemblFungi"/>
</dbReference>
<dbReference type="RefSeq" id="XP_020049844.1">
    <property type="nucleotide sequence ID" value="XM_020192255.1"/>
</dbReference>
<dbReference type="FunFam" id="3.30.1460.20:FF:000003">
    <property type="entry name" value="Arp2/3 complex 34 kDa subunit"/>
    <property type="match status" value="1"/>
</dbReference>
<dbReference type="OrthoDB" id="148331at2759"/>
<evidence type="ECO:0000256" key="5">
    <source>
        <dbReference type="ARBA" id="ARBA00023212"/>
    </source>
</evidence>
<accession>A0A1D2VPQ8</accession>
<dbReference type="SUPFAM" id="SSF69645">
    <property type="entry name" value="Arp2/3 complex subunits"/>
    <property type="match status" value="2"/>
</dbReference>
<comment type="similarity">
    <text evidence="2 6">Belongs to the ARPC2 family.</text>
</comment>
<evidence type="ECO:0000256" key="3">
    <source>
        <dbReference type="ARBA" id="ARBA00022490"/>
    </source>
</evidence>
<evidence type="ECO:0000256" key="6">
    <source>
        <dbReference type="RuleBase" id="RU364015"/>
    </source>
</evidence>
<dbReference type="GO" id="GO:0000226">
    <property type="term" value="P:microtubule cytoskeleton organization"/>
    <property type="evidence" value="ECO:0007669"/>
    <property type="project" value="EnsemblFungi"/>
</dbReference>
<evidence type="ECO:0000313" key="8">
    <source>
        <dbReference type="Proteomes" id="UP000095038"/>
    </source>
</evidence>
<keyword evidence="3 6" id="KW-0963">Cytoplasm</keyword>
<proteinExistence type="inferred from homology"/>
<dbReference type="GO" id="GO:0005200">
    <property type="term" value="F:structural constituent of cytoskeleton"/>
    <property type="evidence" value="ECO:0007669"/>
    <property type="project" value="TreeGrafter"/>
</dbReference>
<keyword evidence="5 6" id="KW-0206">Cytoskeleton</keyword>
<dbReference type="EMBL" id="KV454475">
    <property type="protein sequence ID" value="ODV63537.1"/>
    <property type="molecule type" value="Genomic_DNA"/>
</dbReference>
<comment type="subunit">
    <text evidence="6">Component of the Arp2/3 complex.</text>
</comment>
<keyword evidence="4 6" id="KW-0009">Actin-binding</keyword>
<comment type="function">
    <text evidence="6">Functions as actin-binding component of the Arp2/3 complex which is involved in regulation of actin polymerization and together with an activating nucleation-promoting factor (NPF) mediates the formation of branched actin networks.</text>
</comment>
<keyword evidence="8" id="KW-1185">Reference proteome</keyword>
<dbReference type="GO" id="GO:0044396">
    <property type="term" value="P:actin cortical patch organization"/>
    <property type="evidence" value="ECO:0007669"/>
    <property type="project" value="EnsemblFungi"/>
</dbReference>
<dbReference type="PANTHER" id="PTHR12058">
    <property type="entry name" value="ARP2/3 COMPLEX 34 KDA SUBUNIT"/>
    <property type="match status" value="1"/>
</dbReference>
<evidence type="ECO:0000313" key="7">
    <source>
        <dbReference type="EMBL" id="ODV63537.1"/>
    </source>
</evidence>
<organism evidence="7 8">
    <name type="scientific">Ascoidea rubescens DSM 1968</name>
    <dbReference type="NCBI Taxonomy" id="1344418"/>
    <lineage>
        <taxon>Eukaryota</taxon>
        <taxon>Fungi</taxon>
        <taxon>Dikarya</taxon>
        <taxon>Ascomycota</taxon>
        <taxon>Saccharomycotina</taxon>
        <taxon>Saccharomycetes</taxon>
        <taxon>Ascoideaceae</taxon>
        <taxon>Ascoidea</taxon>
    </lineage>
</organism>
<dbReference type="GO" id="GO:0005516">
    <property type="term" value="F:calmodulin binding"/>
    <property type="evidence" value="ECO:0007669"/>
    <property type="project" value="EnsemblFungi"/>
</dbReference>
<dbReference type="GO" id="GO:0005829">
    <property type="term" value="C:cytosol"/>
    <property type="evidence" value="ECO:0007669"/>
    <property type="project" value="EnsemblFungi"/>
</dbReference>
<evidence type="ECO:0000256" key="1">
    <source>
        <dbReference type="ARBA" id="ARBA00004245"/>
    </source>
</evidence>
<gene>
    <name evidence="7" type="ORF">ASCRUDRAFT_73371</name>
</gene>
<dbReference type="Proteomes" id="UP000095038">
    <property type="component" value="Unassembled WGS sequence"/>
</dbReference>